<evidence type="ECO:0000313" key="2">
    <source>
        <dbReference type="EMBL" id="MCM0620511.1"/>
    </source>
</evidence>
<protein>
    <recommendedName>
        <fullName evidence="4">Pilus assembly protein</fullName>
    </recommendedName>
</protein>
<dbReference type="RefSeq" id="WP_250827109.1">
    <property type="nucleotide sequence ID" value="NZ_JAMOIL010000010.1"/>
</dbReference>
<evidence type="ECO:0008006" key="4">
    <source>
        <dbReference type="Google" id="ProtNLM"/>
    </source>
</evidence>
<dbReference type="EMBL" id="JAMOIL010000010">
    <property type="protein sequence ID" value="MCM0620511.1"/>
    <property type="molecule type" value="Genomic_DNA"/>
</dbReference>
<keyword evidence="1" id="KW-1133">Transmembrane helix</keyword>
<gene>
    <name evidence="2" type="ORF">M8330_09410</name>
</gene>
<keyword evidence="1" id="KW-0472">Membrane</keyword>
<proteinExistence type="predicted"/>
<keyword evidence="3" id="KW-1185">Reference proteome</keyword>
<evidence type="ECO:0000313" key="3">
    <source>
        <dbReference type="Proteomes" id="UP001139485"/>
    </source>
</evidence>
<evidence type="ECO:0000256" key="1">
    <source>
        <dbReference type="SAM" id="Phobius"/>
    </source>
</evidence>
<reference evidence="2" key="1">
    <citation type="submission" date="2022-05" db="EMBL/GenBank/DDBJ databases">
        <authorList>
            <person name="Tuo L."/>
        </authorList>
    </citation>
    <scope>NUCLEOTIDE SEQUENCE</scope>
    <source>
        <strain evidence="2">BSK12Z-4</strain>
    </source>
</reference>
<accession>A0A9X2IE65</accession>
<keyword evidence="1" id="KW-0812">Transmembrane</keyword>
<feature type="transmembrane region" description="Helical" evidence="1">
    <location>
        <begin position="20"/>
        <end position="39"/>
    </location>
</feature>
<comment type="caution">
    <text evidence="2">The sequence shown here is derived from an EMBL/GenBank/DDBJ whole genome shotgun (WGS) entry which is preliminary data.</text>
</comment>
<sequence>MTARGERRGRGDRGSAVIELTWLVILLLVPLIWFLLSVFEVQRGAFAVESAARSSARAYVLAGDDAAGAEAGRAAAVRALADQGVENSADVSFDCGGYADCHSGTAVVTVVVESRVDLPFPDLFGVGPTFAVAATHAVPVGRYQEVTR</sequence>
<dbReference type="AlphaFoldDB" id="A0A9X2IE65"/>
<dbReference type="Proteomes" id="UP001139485">
    <property type="component" value="Unassembled WGS sequence"/>
</dbReference>
<organism evidence="2 3">
    <name type="scientific">Nocardioides bruguierae</name>
    <dbReference type="NCBI Taxonomy" id="2945102"/>
    <lineage>
        <taxon>Bacteria</taxon>
        <taxon>Bacillati</taxon>
        <taxon>Actinomycetota</taxon>
        <taxon>Actinomycetes</taxon>
        <taxon>Propionibacteriales</taxon>
        <taxon>Nocardioidaceae</taxon>
        <taxon>Nocardioides</taxon>
    </lineage>
</organism>
<name>A0A9X2IE65_9ACTN</name>